<dbReference type="Proteomes" id="UP000284706">
    <property type="component" value="Unassembled WGS sequence"/>
</dbReference>
<protein>
    <submittedName>
        <fullName evidence="2">Uncharacterized protein</fullName>
    </submittedName>
</protein>
<reference evidence="2 3" key="1">
    <citation type="journal article" date="2018" name="Evol. Lett.">
        <title>Horizontal gene cluster transfer increased hallucinogenic mushroom diversity.</title>
        <authorList>
            <person name="Reynolds H.T."/>
            <person name="Vijayakumar V."/>
            <person name="Gluck-Thaler E."/>
            <person name="Korotkin H.B."/>
            <person name="Matheny P.B."/>
            <person name="Slot J.C."/>
        </authorList>
    </citation>
    <scope>NUCLEOTIDE SEQUENCE [LARGE SCALE GENOMIC DNA]</scope>
    <source>
        <strain evidence="2 3">SRW20</strain>
    </source>
</reference>
<keyword evidence="1" id="KW-0812">Transmembrane</keyword>
<feature type="transmembrane region" description="Helical" evidence="1">
    <location>
        <begin position="76"/>
        <end position="99"/>
    </location>
</feature>
<feature type="transmembrane region" description="Helical" evidence="1">
    <location>
        <begin position="174"/>
        <end position="192"/>
    </location>
</feature>
<feature type="transmembrane region" description="Helical" evidence="1">
    <location>
        <begin position="265"/>
        <end position="289"/>
    </location>
</feature>
<comment type="caution">
    <text evidence="2">The sequence shown here is derived from an EMBL/GenBank/DDBJ whole genome shotgun (WGS) entry which is preliminary data.</text>
</comment>
<name>A0A409VQK3_9AGAR</name>
<dbReference type="OrthoDB" id="3267806at2759"/>
<feature type="transmembrane region" description="Helical" evidence="1">
    <location>
        <begin position="301"/>
        <end position="321"/>
    </location>
</feature>
<evidence type="ECO:0000256" key="1">
    <source>
        <dbReference type="SAM" id="Phobius"/>
    </source>
</evidence>
<keyword evidence="3" id="KW-1185">Reference proteome</keyword>
<evidence type="ECO:0000313" key="3">
    <source>
        <dbReference type="Proteomes" id="UP000284706"/>
    </source>
</evidence>
<keyword evidence="1" id="KW-1133">Transmembrane helix</keyword>
<evidence type="ECO:0000313" key="2">
    <source>
        <dbReference type="EMBL" id="PPQ68551.1"/>
    </source>
</evidence>
<accession>A0A409VQK3</accession>
<proteinExistence type="predicted"/>
<keyword evidence="1" id="KW-0472">Membrane</keyword>
<dbReference type="InParanoid" id="A0A409VQK3"/>
<dbReference type="AlphaFoldDB" id="A0A409VQK3"/>
<feature type="transmembrane region" description="Helical" evidence="1">
    <location>
        <begin position="199"/>
        <end position="218"/>
    </location>
</feature>
<gene>
    <name evidence="2" type="ORF">CVT26_003360</name>
</gene>
<sequence length="365" mass="40549">MLGHAGDSTSNPCRLHSARMGRIPWQVNDPYISTGYVFPTIVSAIAYGLILSLTVACVRAIERGKGSRYSTRRRTYLYLFIAIGLILSTVSIVNDMLIVKSALNDLQLSLEGKPFPDWGFTTSSIKITFDFDLVVPPFALWAADGFMKMHQLDMTFEVWRCLALYHGISRGPRIILFLVLAVLCMTSLSVYLRLPLLPLFGVMSLATVSFLPFLRSRLGPYDTWSWALMCASAGINMSLSMLIVLRIRYHQAYIQKALGTSHGSIYVRIMMMCVESCAMIWVCDILYIIASCVKVIGAGWVEFPLLLLPQICVISPLLIIYRVAIGSDAVTATVNATDIVRNGMDRAATNIRFQPPTSSYSIESV</sequence>
<organism evidence="2 3">
    <name type="scientific">Gymnopilus dilepis</name>
    <dbReference type="NCBI Taxonomy" id="231916"/>
    <lineage>
        <taxon>Eukaryota</taxon>
        <taxon>Fungi</taxon>
        <taxon>Dikarya</taxon>
        <taxon>Basidiomycota</taxon>
        <taxon>Agaricomycotina</taxon>
        <taxon>Agaricomycetes</taxon>
        <taxon>Agaricomycetidae</taxon>
        <taxon>Agaricales</taxon>
        <taxon>Agaricineae</taxon>
        <taxon>Hymenogastraceae</taxon>
        <taxon>Gymnopilus</taxon>
    </lineage>
</organism>
<feature type="transmembrane region" description="Helical" evidence="1">
    <location>
        <begin position="36"/>
        <end position="56"/>
    </location>
</feature>
<feature type="transmembrane region" description="Helical" evidence="1">
    <location>
        <begin position="224"/>
        <end position="245"/>
    </location>
</feature>
<dbReference type="EMBL" id="NHYE01005593">
    <property type="protein sequence ID" value="PPQ68551.1"/>
    <property type="molecule type" value="Genomic_DNA"/>
</dbReference>